<keyword evidence="9" id="KW-1185">Reference proteome</keyword>
<evidence type="ECO:0000256" key="3">
    <source>
        <dbReference type="ARBA" id="ARBA00024226"/>
    </source>
</evidence>
<dbReference type="Gene3D" id="3.40.309.10">
    <property type="entry name" value="Aldehyde Dehydrogenase, Chain A, domain 2"/>
    <property type="match status" value="1"/>
</dbReference>
<dbReference type="SUPFAM" id="SSF53720">
    <property type="entry name" value="ALDH-like"/>
    <property type="match status" value="1"/>
</dbReference>
<dbReference type="OrthoDB" id="310895at2759"/>
<comment type="similarity">
    <text evidence="1 6">Belongs to the aldehyde dehydrogenase family.</text>
</comment>
<keyword evidence="2 6" id="KW-0560">Oxidoreductase</keyword>
<dbReference type="RefSeq" id="XP_013260859.1">
    <property type="nucleotide sequence ID" value="XM_013405405.1"/>
</dbReference>
<dbReference type="STRING" id="1182545.A0A072PDY7"/>
<evidence type="ECO:0000313" key="8">
    <source>
        <dbReference type="EMBL" id="KEF58269.1"/>
    </source>
</evidence>
<dbReference type="FunFam" id="3.40.605.10:FF:000007">
    <property type="entry name" value="NAD/NADP-dependent betaine aldehyde dehydrogenase"/>
    <property type="match status" value="1"/>
</dbReference>
<dbReference type="EMBL" id="AMGV01000004">
    <property type="protein sequence ID" value="KEF58269.1"/>
    <property type="molecule type" value="Genomic_DNA"/>
</dbReference>
<evidence type="ECO:0000259" key="7">
    <source>
        <dbReference type="Pfam" id="PF00171"/>
    </source>
</evidence>
<evidence type="ECO:0000256" key="4">
    <source>
        <dbReference type="ARBA" id="ARBA00049194"/>
    </source>
</evidence>
<evidence type="ECO:0000256" key="5">
    <source>
        <dbReference type="PROSITE-ProRule" id="PRU10007"/>
    </source>
</evidence>
<evidence type="ECO:0000256" key="1">
    <source>
        <dbReference type="ARBA" id="ARBA00009986"/>
    </source>
</evidence>
<dbReference type="PANTHER" id="PTHR11699">
    <property type="entry name" value="ALDEHYDE DEHYDROGENASE-RELATED"/>
    <property type="match status" value="1"/>
</dbReference>
<feature type="domain" description="Aldehyde dehydrogenase" evidence="7">
    <location>
        <begin position="14"/>
        <end position="472"/>
    </location>
</feature>
<sequence length="482" mass="51025">MAKYETRHFIDGQFVDRQSSKTFDVTNPCDGKVVATLPAACEEDISFAVAAAARAQPAWAALAASKRAGILRKFSDLMAENASKLAELDAICMGKPISAHRGEVETACDITNFFAGQVEQAYGQTSLNAPHHLNISLRQPFGVVAAIVPWNFPTMIWCHEVPPACGAGNAIILKTSEKSPLSGLFLAQLALDAGFPPGIVNVVSGAGPTGELLSSHMTIRKISFTGSVRAGRAVMQAAARSNLKSVCLELGGKSPLIVFADADLESAAELATTSITYNSGQVCTASSRVYVQKGAADSFKKLLVTRFKSLRLGSPNSKGTDLGPQADVSQAKAVASYLDIGKRDGTVLTGGEKSQTGSNYIEPTIFAGVPDDSRINVEEVFGPVLVLHEFDTEEEVVARANDTEYGLYASVFSSNIDTALRVARALEAGNVGVNCTSPFDSYELPFGGYKSSGIGRSKGSNAVLSWLEEKSVYIRQKPAPGK</sequence>
<dbReference type="HOGENOM" id="CLU_005391_0_1_1"/>
<evidence type="ECO:0000256" key="6">
    <source>
        <dbReference type="RuleBase" id="RU003345"/>
    </source>
</evidence>
<dbReference type="AlphaFoldDB" id="A0A072PDY7"/>
<dbReference type="Pfam" id="PF00171">
    <property type="entry name" value="Aldedh"/>
    <property type="match status" value="1"/>
</dbReference>
<dbReference type="VEuPathDB" id="FungiDB:A1O9_06195"/>
<gene>
    <name evidence="8" type="ORF">A1O9_06195</name>
</gene>
<evidence type="ECO:0000313" key="9">
    <source>
        <dbReference type="Proteomes" id="UP000027920"/>
    </source>
</evidence>
<dbReference type="GO" id="GO:0004029">
    <property type="term" value="F:aldehyde dehydrogenase (NAD+) activity"/>
    <property type="evidence" value="ECO:0007669"/>
    <property type="project" value="UniProtKB-EC"/>
</dbReference>
<dbReference type="InterPro" id="IPR016163">
    <property type="entry name" value="Ald_DH_C"/>
</dbReference>
<evidence type="ECO:0000256" key="2">
    <source>
        <dbReference type="ARBA" id="ARBA00023002"/>
    </source>
</evidence>
<name>A0A072PDY7_9EURO</name>
<reference evidence="8 9" key="1">
    <citation type="submission" date="2013-03" db="EMBL/GenBank/DDBJ databases">
        <title>The Genome Sequence of Exophiala aquamarina CBS 119918.</title>
        <authorList>
            <consortium name="The Broad Institute Genomics Platform"/>
            <person name="Cuomo C."/>
            <person name="de Hoog S."/>
            <person name="Gorbushina A."/>
            <person name="Walker B."/>
            <person name="Young S.K."/>
            <person name="Zeng Q."/>
            <person name="Gargeya S."/>
            <person name="Fitzgerald M."/>
            <person name="Haas B."/>
            <person name="Abouelleil A."/>
            <person name="Allen A.W."/>
            <person name="Alvarado L."/>
            <person name="Arachchi H.M."/>
            <person name="Berlin A.M."/>
            <person name="Chapman S.B."/>
            <person name="Gainer-Dewar J."/>
            <person name="Goldberg J."/>
            <person name="Griggs A."/>
            <person name="Gujja S."/>
            <person name="Hansen M."/>
            <person name="Howarth C."/>
            <person name="Imamovic A."/>
            <person name="Ireland A."/>
            <person name="Larimer J."/>
            <person name="McCowan C."/>
            <person name="Murphy C."/>
            <person name="Pearson M."/>
            <person name="Poon T.W."/>
            <person name="Priest M."/>
            <person name="Roberts A."/>
            <person name="Saif S."/>
            <person name="Shea T."/>
            <person name="Sisk P."/>
            <person name="Sykes S."/>
            <person name="Wortman J."/>
            <person name="Nusbaum C."/>
            <person name="Birren B."/>
        </authorList>
    </citation>
    <scope>NUCLEOTIDE SEQUENCE [LARGE SCALE GENOMIC DNA]</scope>
    <source>
        <strain evidence="8 9">CBS 119918</strain>
    </source>
</reference>
<dbReference type="GeneID" id="25281112"/>
<comment type="catalytic activity">
    <reaction evidence="4">
        <text>an aldehyde + NAD(+) + H2O = a carboxylate + NADH + 2 H(+)</text>
        <dbReference type="Rhea" id="RHEA:16185"/>
        <dbReference type="ChEBI" id="CHEBI:15377"/>
        <dbReference type="ChEBI" id="CHEBI:15378"/>
        <dbReference type="ChEBI" id="CHEBI:17478"/>
        <dbReference type="ChEBI" id="CHEBI:29067"/>
        <dbReference type="ChEBI" id="CHEBI:57540"/>
        <dbReference type="ChEBI" id="CHEBI:57945"/>
        <dbReference type="EC" id="1.2.1.3"/>
    </reaction>
</comment>
<protein>
    <recommendedName>
        <fullName evidence="3">aldehyde dehydrogenase (NAD(+))</fullName>
        <ecNumber evidence="3">1.2.1.3</ecNumber>
    </recommendedName>
</protein>
<feature type="active site" evidence="5">
    <location>
        <position position="249"/>
    </location>
</feature>
<dbReference type="FunFam" id="3.40.309.10:FF:000012">
    <property type="entry name" value="Betaine aldehyde dehydrogenase"/>
    <property type="match status" value="1"/>
</dbReference>
<organism evidence="8 9">
    <name type="scientific">Exophiala aquamarina CBS 119918</name>
    <dbReference type="NCBI Taxonomy" id="1182545"/>
    <lineage>
        <taxon>Eukaryota</taxon>
        <taxon>Fungi</taxon>
        <taxon>Dikarya</taxon>
        <taxon>Ascomycota</taxon>
        <taxon>Pezizomycotina</taxon>
        <taxon>Eurotiomycetes</taxon>
        <taxon>Chaetothyriomycetidae</taxon>
        <taxon>Chaetothyriales</taxon>
        <taxon>Herpotrichiellaceae</taxon>
        <taxon>Exophiala</taxon>
    </lineage>
</organism>
<proteinExistence type="inferred from homology"/>
<dbReference type="Gene3D" id="3.40.605.10">
    <property type="entry name" value="Aldehyde Dehydrogenase, Chain A, domain 1"/>
    <property type="match status" value="1"/>
</dbReference>
<dbReference type="EC" id="1.2.1.3" evidence="3"/>
<dbReference type="Proteomes" id="UP000027920">
    <property type="component" value="Unassembled WGS sequence"/>
</dbReference>
<accession>A0A072PDY7</accession>
<dbReference type="InterPro" id="IPR015590">
    <property type="entry name" value="Aldehyde_DH_dom"/>
</dbReference>
<dbReference type="PROSITE" id="PS00687">
    <property type="entry name" value="ALDEHYDE_DEHYDR_GLU"/>
    <property type="match status" value="1"/>
</dbReference>
<dbReference type="InterPro" id="IPR016162">
    <property type="entry name" value="Ald_DH_N"/>
</dbReference>
<dbReference type="InterPro" id="IPR016161">
    <property type="entry name" value="Ald_DH/histidinol_DH"/>
</dbReference>
<dbReference type="InterPro" id="IPR029510">
    <property type="entry name" value="Ald_DH_CS_GLU"/>
</dbReference>
<comment type="caution">
    <text evidence="8">The sequence shown here is derived from an EMBL/GenBank/DDBJ whole genome shotgun (WGS) entry which is preliminary data.</text>
</comment>